<proteinExistence type="predicted"/>
<feature type="transmembrane region" description="Helical" evidence="2">
    <location>
        <begin position="21"/>
        <end position="42"/>
    </location>
</feature>
<dbReference type="AlphaFoldDB" id="A0A0E9NNN7"/>
<dbReference type="SUPFAM" id="SSF48371">
    <property type="entry name" value="ARM repeat"/>
    <property type="match status" value="1"/>
</dbReference>
<protein>
    <submittedName>
        <fullName evidence="3">Uncharacterized protein</fullName>
    </submittedName>
</protein>
<feature type="compositionally biased region" description="Acidic residues" evidence="1">
    <location>
        <begin position="290"/>
        <end position="313"/>
    </location>
</feature>
<reference evidence="3 4" key="1">
    <citation type="journal article" date="2011" name="J. Gen. Appl. Microbiol.">
        <title>Draft genome sequencing of the enigmatic yeast Saitoella complicata.</title>
        <authorList>
            <person name="Nishida H."/>
            <person name="Hamamoto M."/>
            <person name="Sugiyama J."/>
        </authorList>
    </citation>
    <scope>NUCLEOTIDE SEQUENCE [LARGE SCALE GENOMIC DNA]</scope>
    <source>
        <strain evidence="3 4">NRRL Y-17804</strain>
    </source>
</reference>
<keyword evidence="2" id="KW-0472">Membrane</keyword>
<keyword evidence="2" id="KW-0812">Transmembrane</keyword>
<sequence length="472" mass="52742">MTFIRQIQLQLDKLPRPLIPFFAGLTATLGIYAAGKITWWQLSQWKAMTQKTTALKGIIRAGDENKIKLEDLEVLINDGVNSNLQLAATKLVVERILSPDNLPSLLHACISSNAPTRVRALRVLQYLTSSRPTTIRLCTPAVFLTLTTALLNVLADEDDSPRDERGEREALSCLSTFMALGYTAKSMAVEAGVVAWLKRYEADPNPSLPVAIGEHEDFSTLLVDIVRGLLDVEQGRLQLVGAGLLGEDALENFIPNLSDPVFNPELYVEVDLEELQRDEDGDVYMIEEEYEEEEELTDEDEHEHEDEEEEDSGDGIPTYIYSEASGDDDDEEAALEVTETIYQQLASTERRIHGLSLTPAPAPAPGPAPDAMGQLLLLLEQETIAFESLMAHINNLTIPVVRRHAPDFDAVFEQLRQHQRNVTLRAGERPDDRSAQARLDRMAEVLQATRGIRERLARMVERVERQVVDRGL</sequence>
<evidence type="ECO:0000313" key="4">
    <source>
        <dbReference type="Proteomes" id="UP000033140"/>
    </source>
</evidence>
<dbReference type="EMBL" id="BACD03000046">
    <property type="protein sequence ID" value="GAO51439.1"/>
    <property type="molecule type" value="Genomic_DNA"/>
</dbReference>
<comment type="caution">
    <text evidence="3">The sequence shown here is derived from an EMBL/GenBank/DDBJ whole genome shotgun (WGS) entry which is preliminary data.</text>
</comment>
<reference evidence="3 4" key="2">
    <citation type="journal article" date="2014" name="J. Gen. Appl. Microbiol.">
        <title>The early diverging ascomycetous budding yeast Saitoella complicata has three histone deacetylases belonging to the Clr6, Hos2, and Rpd3 lineages.</title>
        <authorList>
            <person name="Nishida H."/>
            <person name="Matsumoto T."/>
            <person name="Kondo S."/>
            <person name="Hamamoto M."/>
            <person name="Yoshikawa H."/>
        </authorList>
    </citation>
    <scope>NUCLEOTIDE SEQUENCE [LARGE SCALE GENOMIC DNA]</scope>
    <source>
        <strain evidence="3 4">NRRL Y-17804</strain>
    </source>
</reference>
<keyword evidence="2" id="KW-1133">Transmembrane helix</keyword>
<organism evidence="3 4">
    <name type="scientific">Saitoella complicata (strain BCRC 22490 / CBS 7301 / JCM 7358 / NBRC 10748 / NRRL Y-17804)</name>
    <dbReference type="NCBI Taxonomy" id="698492"/>
    <lineage>
        <taxon>Eukaryota</taxon>
        <taxon>Fungi</taxon>
        <taxon>Dikarya</taxon>
        <taxon>Ascomycota</taxon>
        <taxon>Taphrinomycotina</taxon>
        <taxon>Taphrinomycotina incertae sedis</taxon>
        <taxon>Saitoella</taxon>
    </lineage>
</organism>
<keyword evidence="4" id="KW-1185">Reference proteome</keyword>
<dbReference type="InterPro" id="IPR016024">
    <property type="entry name" value="ARM-type_fold"/>
</dbReference>
<accession>A0A0E9NNN7</accession>
<evidence type="ECO:0000256" key="2">
    <source>
        <dbReference type="SAM" id="Phobius"/>
    </source>
</evidence>
<dbReference type="Gene3D" id="1.25.10.10">
    <property type="entry name" value="Leucine-rich Repeat Variant"/>
    <property type="match status" value="1"/>
</dbReference>
<dbReference type="InterPro" id="IPR011989">
    <property type="entry name" value="ARM-like"/>
</dbReference>
<reference evidence="3 4" key="3">
    <citation type="journal article" date="2015" name="Genome Announc.">
        <title>Draft Genome Sequence of the Archiascomycetous Yeast Saitoella complicata.</title>
        <authorList>
            <person name="Yamauchi K."/>
            <person name="Kondo S."/>
            <person name="Hamamoto M."/>
            <person name="Takahashi Y."/>
            <person name="Ogura Y."/>
            <person name="Hayashi T."/>
            <person name="Nishida H."/>
        </authorList>
    </citation>
    <scope>NUCLEOTIDE SEQUENCE [LARGE SCALE GENOMIC DNA]</scope>
    <source>
        <strain evidence="3 4">NRRL Y-17804</strain>
    </source>
</reference>
<dbReference type="Proteomes" id="UP000033140">
    <property type="component" value="Unassembled WGS sequence"/>
</dbReference>
<feature type="region of interest" description="Disordered" evidence="1">
    <location>
        <begin position="290"/>
        <end position="331"/>
    </location>
</feature>
<name>A0A0E9NNN7_SAICN</name>
<evidence type="ECO:0000313" key="3">
    <source>
        <dbReference type="EMBL" id="GAO51439.1"/>
    </source>
</evidence>
<gene>
    <name evidence="3" type="ORF">G7K_5540-t1</name>
</gene>
<evidence type="ECO:0000256" key="1">
    <source>
        <dbReference type="SAM" id="MobiDB-lite"/>
    </source>
</evidence>